<dbReference type="InterPro" id="IPR014222">
    <property type="entry name" value="Cyt_c_oxidase_su2"/>
</dbReference>
<dbReference type="Pfam" id="PF00116">
    <property type="entry name" value="COX2"/>
    <property type="match status" value="1"/>
</dbReference>
<keyword evidence="9 16" id="KW-1133">Transmembrane helix</keyword>
<evidence type="ECO:0000256" key="8">
    <source>
        <dbReference type="ARBA" id="ARBA00022982"/>
    </source>
</evidence>
<dbReference type="GO" id="GO:0005507">
    <property type="term" value="F:copper ion binding"/>
    <property type="evidence" value="ECO:0007669"/>
    <property type="project" value="InterPro"/>
</dbReference>
<keyword evidence="17" id="KW-0732">Signal</keyword>
<feature type="domain" description="Cytochrome oxidase subunit II copper A binding" evidence="18">
    <location>
        <begin position="141"/>
        <end position="274"/>
    </location>
</feature>
<evidence type="ECO:0000256" key="6">
    <source>
        <dbReference type="ARBA" id="ARBA00022723"/>
    </source>
</evidence>
<feature type="transmembrane region" description="Helical" evidence="16">
    <location>
        <begin position="112"/>
        <end position="134"/>
    </location>
</feature>
<comment type="caution">
    <text evidence="20">The sequence shown here is derived from an EMBL/GenBank/DDBJ whole genome shotgun (WGS) entry which is preliminary data.</text>
</comment>
<evidence type="ECO:0000259" key="18">
    <source>
        <dbReference type="PROSITE" id="PS50857"/>
    </source>
</evidence>
<feature type="signal peptide" evidence="17">
    <location>
        <begin position="1"/>
        <end position="31"/>
    </location>
</feature>
<keyword evidence="8 14" id="KW-0249">Electron transport</keyword>
<evidence type="ECO:0000256" key="16">
    <source>
        <dbReference type="SAM" id="Phobius"/>
    </source>
</evidence>
<comment type="function">
    <text evidence="12 15">Subunits I and II form the functional core of the enzyme complex. Electrons originating in cytochrome c are transferred via heme a and Cu(A) to the binuclear center formed by heme a3 and Cu(B).</text>
</comment>
<dbReference type="InterPro" id="IPR008972">
    <property type="entry name" value="Cupredoxin"/>
</dbReference>
<evidence type="ECO:0000256" key="1">
    <source>
        <dbReference type="ARBA" id="ARBA00004141"/>
    </source>
</evidence>
<evidence type="ECO:0000256" key="13">
    <source>
        <dbReference type="ARBA" id="ARBA00047816"/>
    </source>
</evidence>
<keyword evidence="3 14" id="KW-0813">Transport</keyword>
<comment type="catalytic activity">
    <reaction evidence="13 15">
        <text>4 Fe(II)-[cytochrome c] + O2 + 8 H(+)(in) = 4 Fe(III)-[cytochrome c] + 2 H2O + 4 H(+)(out)</text>
        <dbReference type="Rhea" id="RHEA:11436"/>
        <dbReference type="Rhea" id="RHEA-COMP:10350"/>
        <dbReference type="Rhea" id="RHEA-COMP:14399"/>
        <dbReference type="ChEBI" id="CHEBI:15377"/>
        <dbReference type="ChEBI" id="CHEBI:15378"/>
        <dbReference type="ChEBI" id="CHEBI:15379"/>
        <dbReference type="ChEBI" id="CHEBI:29033"/>
        <dbReference type="ChEBI" id="CHEBI:29034"/>
        <dbReference type="EC" id="7.1.1.9"/>
    </reaction>
</comment>
<protein>
    <recommendedName>
        <fullName evidence="15">Cytochrome c oxidase subunit 2</fullName>
        <ecNumber evidence="15">7.1.1.9</ecNumber>
    </recommendedName>
</protein>
<comment type="subcellular location">
    <subcellularLocation>
        <location evidence="14">Cell membrane</location>
        <topology evidence="14">Multi-pass membrane protein</topology>
    </subcellularLocation>
    <subcellularLocation>
        <location evidence="1">Membrane</location>
        <topology evidence="1">Multi-pass membrane protein</topology>
    </subcellularLocation>
</comment>
<comment type="similarity">
    <text evidence="2 14">Belongs to the cytochrome c oxidase subunit 2 family.</text>
</comment>
<dbReference type="EC" id="7.1.1.9" evidence="15"/>
<evidence type="ECO:0000256" key="4">
    <source>
        <dbReference type="ARBA" id="ARBA00022660"/>
    </source>
</evidence>
<dbReference type="GO" id="GO:0016491">
    <property type="term" value="F:oxidoreductase activity"/>
    <property type="evidence" value="ECO:0007669"/>
    <property type="project" value="UniProtKB-KW"/>
</dbReference>
<evidence type="ECO:0000256" key="11">
    <source>
        <dbReference type="ARBA" id="ARBA00023136"/>
    </source>
</evidence>
<dbReference type="Proteomes" id="UP000322110">
    <property type="component" value="Unassembled WGS sequence"/>
</dbReference>
<feature type="transmembrane region" description="Helical" evidence="16">
    <location>
        <begin position="70"/>
        <end position="91"/>
    </location>
</feature>
<evidence type="ECO:0000256" key="12">
    <source>
        <dbReference type="ARBA" id="ARBA00024688"/>
    </source>
</evidence>
<evidence type="ECO:0000256" key="3">
    <source>
        <dbReference type="ARBA" id="ARBA00022448"/>
    </source>
</evidence>
<dbReference type="Gene3D" id="2.60.40.420">
    <property type="entry name" value="Cupredoxins - blue copper proteins"/>
    <property type="match status" value="1"/>
</dbReference>
<dbReference type="EMBL" id="VUKA01000001">
    <property type="protein sequence ID" value="KAA2214616.1"/>
    <property type="molecule type" value="Genomic_DNA"/>
</dbReference>
<dbReference type="AlphaFoldDB" id="A0A5B2TJD8"/>
<dbReference type="InterPro" id="IPR011759">
    <property type="entry name" value="Cyt_c_oxidase_su2_TM_dom"/>
</dbReference>
<organism evidence="20 21">
    <name type="scientific">Teichococcus oryzae</name>
    <dbReference type="NCBI Taxonomy" id="1608942"/>
    <lineage>
        <taxon>Bacteria</taxon>
        <taxon>Pseudomonadati</taxon>
        <taxon>Pseudomonadota</taxon>
        <taxon>Alphaproteobacteria</taxon>
        <taxon>Acetobacterales</taxon>
        <taxon>Roseomonadaceae</taxon>
        <taxon>Roseomonas</taxon>
    </lineage>
</organism>
<dbReference type="GO" id="GO:0005886">
    <property type="term" value="C:plasma membrane"/>
    <property type="evidence" value="ECO:0007669"/>
    <property type="project" value="UniProtKB-SubCell"/>
</dbReference>
<reference evidence="20 21" key="1">
    <citation type="journal article" date="2015" name="Int. J. Syst. Evol. Microbiol.">
        <title>Roseomonas oryzae sp. nov., isolated from paddy rhizosphere soil.</title>
        <authorList>
            <person name="Ramaprasad E.V."/>
            <person name="Sasikala Ch."/>
            <person name="Ramana Ch.V."/>
        </authorList>
    </citation>
    <scope>NUCLEOTIDE SEQUENCE [LARGE SCALE GENOMIC DNA]</scope>
    <source>
        <strain evidence="20 21">KCTC 42542</strain>
    </source>
</reference>
<dbReference type="InterPro" id="IPR001505">
    <property type="entry name" value="Copper_CuA"/>
</dbReference>
<evidence type="ECO:0000256" key="7">
    <source>
        <dbReference type="ARBA" id="ARBA00022967"/>
    </source>
</evidence>
<dbReference type="PROSITE" id="PS50857">
    <property type="entry name" value="COX2_CUA"/>
    <property type="match status" value="1"/>
</dbReference>
<feature type="chain" id="PRO_5023031077" description="Cytochrome c oxidase subunit 2" evidence="17">
    <location>
        <begin position="32"/>
        <end position="304"/>
    </location>
</feature>
<evidence type="ECO:0000313" key="21">
    <source>
        <dbReference type="Proteomes" id="UP000322110"/>
    </source>
</evidence>
<evidence type="ECO:0000256" key="9">
    <source>
        <dbReference type="ARBA" id="ARBA00022989"/>
    </source>
</evidence>
<accession>A0A5B2TJD8</accession>
<name>A0A5B2TJD8_9PROT</name>
<dbReference type="PRINTS" id="PR01166">
    <property type="entry name" value="CYCOXIDASEII"/>
</dbReference>
<gene>
    <name evidence="20" type="primary">coxB</name>
    <name evidence="20" type="ORF">F0Q34_02615</name>
</gene>
<dbReference type="PANTHER" id="PTHR22888:SF9">
    <property type="entry name" value="CYTOCHROME C OXIDASE SUBUNIT 2"/>
    <property type="match status" value="1"/>
</dbReference>
<dbReference type="PROSITE" id="PS00078">
    <property type="entry name" value="COX2"/>
    <property type="match status" value="1"/>
</dbReference>
<keyword evidence="10 15" id="KW-0186">Copper</keyword>
<dbReference type="NCBIfam" id="TIGR02866">
    <property type="entry name" value="CoxB"/>
    <property type="match status" value="1"/>
</dbReference>
<evidence type="ECO:0000259" key="19">
    <source>
        <dbReference type="PROSITE" id="PS50999"/>
    </source>
</evidence>
<keyword evidence="21" id="KW-1185">Reference proteome</keyword>
<dbReference type="PANTHER" id="PTHR22888">
    <property type="entry name" value="CYTOCHROME C OXIDASE, SUBUNIT II"/>
    <property type="match status" value="1"/>
</dbReference>
<proteinExistence type="inferred from homology"/>
<dbReference type="PROSITE" id="PS50999">
    <property type="entry name" value="COX2_TM"/>
    <property type="match status" value="1"/>
</dbReference>
<keyword evidence="11 16" id="KW-0472">Membrane</keyword>
<dbReference type="Gene3D" id="1.10.287.90">
    <property type="match status" value="1"/>
</dbReference>
<evidence type="ECO:0000256" key="17">
    <source>
        <dbReference type="SAM" id="SignalP"/>
    </source>
</evidence>
<evidence type="ECO:0000256" key="5">
    <source>
        <dbReference type="ARBA" id="ARBA00022692"/>
    </source>
</evidence>
<dbReference type="SUPFAM" id="SSF49503">
    <property type="entry name" value="Cupredoxins"/>
    <property type="match status" value="1"/>
</dbReference>
<evidence type="ECO:0000256" key="14">
    <source>
        <dbReference type="RuleBase" id="RU000456"/>
    </source>
</evidence>
<dbReference type="SUPFAM" id="SSF81464">
    <property type="entry name" value="Cytochrome c oxidase subunit II-like, transmembrane region"/>
    <property type="match status" value="1"/>
</dbReference>
<keyword evidence="5 14" id="KW-0812">Transmembrane</keyword>
<dbReference type="GO" id="GO:0042773">
    <property type="term" value="P:ATP synthesis coupled electron transport"/>
    <property type="evidence" value="ECO:0007669"/>
    <property type="project" value="TreeGrafter"/>
</dbReference>
<dbReference type="OrthoDB" id="9781261at2"/>
<evidence type="ECO:0000256" key="15">
    <source>
        <dbReference type="RuleBase" id="RU004024"/>
    </source>
</evidence>
<keyword evidence="7" id="KW-1278">Translocase</keyword>
<keyword evidence="20" id="KW-0560">Oxidoreductase</keyword>
<keyword evidence="6 15" id="KW-0479">Metal-binding</keyword>
<keyword evidence="4 14" id="KW-0679">Respiratory chain</keyword>
<evidence type="ECO:0000313" key="20">
    <source>
        <dbReference type="EMBL" id="KAA2214616.1"/>
    </source>
</evidence>
<dbReference type="InterPro" id="IPR002429">
    <property type="entry name" value="CcO_II-like_C"/>
</dbReference>
<dbReference type="GO" id="GO:0004129">
    <property type="term" value="F:cytochrome-c oxidase activity"/>
    <property type="evidence" value="ECO:0007669"/>
    <property type="project" value="UniProtKB-EC"/>
</dbReference>
<sequence>MRRKTVSRFAGLLATLGVAAASLMSGAPAFAQPVAGEGEPPMIGAPYNWGMNLQPAAGPIKDAIHDFNSLVLWLMIIITAFVGILLAWVAFRFRASANPVPSRTSHHTLLEIAWTVVPVLILLVIAIPSFRLMYYEDRAPDATLTVNVTGRQWYWHYAYPDQGNFGFDSYPVQEADLKPGQLRNLDVDEPMVIPVGQDIRIITTGEDVIHSFFVPSLGVQKYTIPGRTLETWLRADRPGTYYGQCNQICGQNHWLMPIVVKAVPQAEFESWTASARQRFAAEGPVSPAPVPTKVADAAAATLAR</sequence>
<dbReference type="Pfam" id="PF02790">
    <property type="entry name" value="COX2_TM"/>
    <property type="match status" value="1"/>
</dbReference>
<evidence type="ECO:0000256" key="10">
    <source>
        <dbReference type="ARBA" id="ARBA00023008"/>
    </source>
</evidence>
<comment type="cofactor">
    <cofactor evidence="15">
        <name>Cu cation</name>
        <dbReference type="ChEBI" id="CHEBI:23378"/>
    </cofactor>
    <text evidence="15">Binds a copper A center.</text>
</comment>
<dbReference type="InterPro" id="IPR045187">
    <property type="entry name" value="CcO_II"/>
</dbReference>
<dbReference type="InterPro" id="IPR036257">
    <property type="entry name" value="Cyt_c_oxidase_su2_TM_sf"/>
</dbReference>
<evidence type="ECO:0000256" key="2">
    <source>
        <dbReference type="ARBA" id="ARBA00007866"/>
    </source>
</evidence>
<feature type="domain" description="Cytochrome oxidase subunit II transmembrane region profile" evidence="19">
    <location>
        <begin position="45"/>
        <end position="140"/>
    </location>
</feature>